<dbReference type="EMBL" id="JBHRYJ010000002">
    <property type="protein sequence ID" value="MFC3676458.1"/>
    <property type="molecule type" value="Genomic_DNA"/>
</dbReference>
<keyword evidence="8" id="KW-1185">Reference proteome</keyword>
<keyword evidence="3" id="KW-0804">Transcription</keyword>
<feature type="compositionally biased region" description="Low complexity" evidence="5">
    <location>
        <begin position="1"/>
        <end position="14"/>
    </location>
</feature>
<evidence type="ECO:0000313" key="7">
    <source>
        <dbReference type="EMBL" id="MFC3676458.1"/>
    </source>
</evidence>
<dbReference type="SUPFAM" id="SSF46689">
    <property type="entry name" value="Homeodomain-like"/>
    <property type="match status" value="1"/>
</dbReference>
<dbReference type="InterPro" id="IPR001647">
    <property type="entry name" value="HTH_TetR"/>
</dbReference>
<evidence type="ECO:0000313" key="8">
    <source>
        <dbReference type="Proteomes" id="UP001595711"/>
    </source>
</evidence>
<organism evidence="7 8">
    <name type="scientific">Ferrovibrio xuzhouensis</name>
    <dbReference type="NCBI Taxonomy" id="1576914"/>
    <lineage>
        <taxon>Bacteria</taxon>
        <taxon>Pseudomonadati</taxon>
        <taxon>Pseudomonadota</taxon>
        <taxon>Alphaproteobacteria</taxon>
        <taxon>Rhodospirillales</taxon>
        <taxon>Rhodospirillaceae</taxon>
        <taxon>Ferrovibrio</taxon>
    </lineage>
</organism>
<feature type="region of interest" description="Disordered" evidence="5">
    <location>
        <begin position="1"/>
        <end position="25"/>
    </location>
</feature>
<name>A0ABV7VG74_9PROT</name>
<keyword evidence="2 4" id="KW-0238">DNA-binding</keyword>
<dbReference type="Pfam" id="PF00440">
    <property type="entry name" value="TetR_N"/>
    <property type="match status" value="1"/>
</dbReference>
<evidence type="ECO:0000259" key="6">
    <source>
        <dbReference type="PROSITE" id="PS50977"/>
    </source>
</evidence>
<dbReference type="PANTHER" id="PTHR30055:SF234">
    <property type="entry name" value="HTH-TYPE TRANSCRIPTIONAL REGULATOR BETI"/>
    <property type="match status" value="1"/>
</dbReference>
<feature type="DNA-binding region" description="H-T-H motif" evidence="4">
    <location>
        <begin position="49"/>
        <end position="68"/>
    </location>
</feature>
<dbReference type="RefSeq" id="WP_379727115.1">
    <property type="nucleotide sequence ID" value="NZ_JBHRYJ010000002.1"/>
</dbReference>
<evidence type="ECO:0000256" key="4">
    <source>
        <dbReference type="PROSITE-ProRule" id="PRU00335"/>
    </source>
</evidence>
<dbReference type="Pfam" id="PF17935">
    <property type="entry name" value="TetR_C_27"/>
    <property type="match status" value="1"/>
</dbReference>
<evidence type="ECO:0000256" key="3">
    <source>
        <dbReference type="ARBA" id="ARBA00023163"/>
    </source>
</evidence>
<reference evidence="8" key="1">
    <citation type="journal article" date="2019" name="Int. J. Syst. Evol. Microbiol.">
        <title>The Global Catalogue of Microorganisms (GCM) 10K type strain sequencing project: providing services to taxonomists for standard genome sequencing and annotation.</title>
        <authorList>
            <consortium name="The Broad Institute Genomics Platform"/>
            <consortium name="The Broad Institute Genome Sequencing Center for Infectious Disease"/>
            <person name="Wu L."/>
            <person name="Ma J."/>
        </authorList>
    </citation>
    <scope>NUCLEOTIDE SEQUENCE [LARGE SCALE GENOMIC DNA]</scope>
    <source>
        <strain evidence="8">KCTC 42182</strain>
    </source>
</reference>
<dbReference type="Proteomes" id="UP001595711">
    <property type="component" value="Unassembled WGS sequence"/>
</dbReference>
<dbReference type="InterPro" id="IPR041478">
    <property type="entry name" value="TetR_C_27"/>
</dbReference>
<accession>A0ABV7VG74</accession>
<proteinExistence type="predicted"/>
<evidence type="ECO:0000256" key="5">
    <source>
        <dbReference type="SAM" id="MobiDB-lite"/>
    </source>
</evidence>
<dbReference type="Gene3D" id="1.10.357.10">
    <property type="entry name" value="Tetracycline Repressor, domain 2"/>
    <property type="match status" value="1"/>
</dbReference>
<feature type="domain" description="HTH tetR-type" evidence="6">
    <location>
        <begin position="26"/>
        <end position="86"/>
    </location>
</feature>
<dbReference type="PRINTS" id="PR00455">
    <property type="entry name" value="HTHTETR"/>
</dbReference>
<keyword evidence="1" id="KW-0805">Transcription regulation</keyword>
<evidence type="ECO:0000256" key="1">
    <source>
        <dbReference type="ARBA" id="ARBA00023015"/>
    </source>
</evidence>
<dbReference type="SUPFAM" id="SSF48498">
    <property type="entry name" value="Tetracyclin repressor-like, C-terminal domain"/>
    <property type="match status" value="1"/>
</dbReference>
<dbReference type="InterPro" id="IPR036271">
    <property type="entry name" value="Tet_transcr_reg_TetR-rel_C_sf"/>
</dbReference>
<protein>
    <submittedName>
        <fullName evidence="7">TetR/AcrR family transcriptional regulator</fullName>
    </submittedName>
</protein>
<evidence type="ECO:0000256" key="2">
    <source>
        <dbReference type="ARBA" id="ARBA00023125"/>
    </source>
</evidence>
<dbReference type="PROSITE" id="PS50977">
    <property type="entry name" value="HTH_TETR_2"/>
    <property type="match status" value="1"/>
</dbReference>
<comment type="caution">
    <text evidence="7">The sequence shown here is derived from an EMBL/GenBank/DDBJ whole genome shotgun (WGS) entry which is preliminary data.</text>
</comment>
<gene>
    <name evidence="7" type="ORF">ACFOOQ_12950</name>
</gene>
<dbReference type="InterPro" id="IPR009057">
    <property type="entry name" value="Homeodomain-like_sf"/>
</dbReference>
<sequence length="215" mass="23668">MTLRPAAASPSADRPAADRPDDLPAGTIQDRLLDAALACFRRMGGKRTRIEDIASEAGLARTAVYRYYPNKRAIVAAMATRWLADDETRLAEIARDSGRSPAARLHAFLLADAEATRRYLTDPGRAEVLDEVMQNIAAVARQHRSHIRRHLAGLMAEGSQAGAFRPAAPERQAQVIDDLTASFHDPRLAAMFDKDSWRERAEAAADTILRSVRAR</sequence>
<dbReference type="InterPro" id="IPR050109">
    <property type="entry name" value="HTH-type_TetR-like_transc_reg"/>
</dbReference>
<dbReference type="PANTHER" id="PTHR30055">
    <property type="entry name" value="HTH-TYPE TRANSCRIPTIONAL REGULATOR RUTR"/>
    <property type="match status" value="1"/>
</dbReference>